<evidence type="ECO:0000256" key="4">
    <source>
        <dbReference type="ARBA" id="ARBA00022679"/>
    </source>
</evidence>
<dbReference type="GO" id="GO:0016301">
    <property type="term" value="F:kinase activity"/>
    <property type="evidence" value="ECO:0007669"/>
    <property type="project" value="UniProtKB-KW"/>
</dbReference>
<comment type="catalytic activity">
    <reaction evidence="1">
        <text>ATP + protein L-histidine = ADP + protein N-phospho-L-histidine.</text>
        <dbReference type="EC" id="2.7.13.3"/>
    </reaction>
</comment>
<evidence type="ECO:0000256" key="1">
    <source>
        <dbReference type="ARBA" id="ARBA00000085"/>
    </source>
</evidence>
<protein>
    <recommendedName>
        <fullName evidence="2">histidine kinase</fullName>
        <ecNumber evidence="2">2.7.13.3</ecNumber>
    </recommendedName>
</protein>
<keyword evidence="5" id="KW-0547">Nucleotide-binding</keyword>
<dbReference type="InterPro" id="IPR036890">
    <property type="entry name" value="HATPase_C_sf"/>
</dbReference>
<dbReference type="Gene3D" id="3.30.565.10">
    <property type="entry name" value="Histidine kinase-like ATPase, C-terminal domain"/>
    <property type="match status" value="1"/>
</dbReference>
<keyword evidence="7" id="KW-0067">ATP-binding</keyword>
<dbReference type="InterPro" id="IPR011712">
    <property type="entry name" value="Sig_transdc_His_kin_sub3_dim/P"/>
</dbReference>
<evidence type="ECO:0000313" key="12">
    <source>
        <dbReference type="Proteomes" id="UP001519363"/>
    </source>
</evidence>
<evidence type="ECO:0000256" key="2">
    <source>
        <dbReference type="ARBA" id="ARBA00012438"/>
    </source>
</evidence>
<evidence type="ECO:0000256" key="9">
    <source>
        <dbReference type="SAM" id="Phobius"/>
    </source>
</evidence>
<dbReference type="Pfam" id="PF07730">
    <property type="entry name" value="HisKA_3"/>
    <property type="match status" value="1"/>
</dbReference>
<dbReference type="Gene3D" id="1.20.5.1930">
    <property type="match status" value="1"/>
</dbReference>
<evidence type="ECO:0000256" key="3">
    <source>
        <dbReference type="ARBA" id="ARBA00022553"/>
    </source>
</evidence>
<feature type="domain" description="Signal transduction histidine kinase subgroup 3 dimerisation and phosphoacceptor" evidence="10">
    <location>
        <begin position="181"/>
        <end position="244"/>
    </location>
</feature>
<evidence type="ECO:0000256" key="7">
    <source>
        <dbReference type="ARBA" id="ARBA00022840"/>
    </source>
</evidence>
<dbReference type="PANTHER" id="PTHR24421:SF10">
    <property type="entry name" value="NITRATE_NITRITE SENSOR PROTEIN NARQ"/>
    <property type="match status" value="1"/>
</dbReference>
<feature type="transmembrane region" description="Helical" evidence="9">
    <location>
        <begin position="79"/>
        <end position="99"/>
    </location>
</feature>
<dbReference type="RefSeq" id="WP_209707742.1">
    <property type="nucleotide sequence ID" value="NZ_JAGIOO010000001.1"/>
</dbReference>
<comment type="caution">
    <text evidence="11">The sequence shown here is derived from an EMBL/GenBank/DDBJ whole genome shotgun (WGS) entry which is preliminary data.</text>
</comment>
<evidence type="ECO:0000313" key="11">
    <source>
        <dbReference type="EMBL" id="MBP2479349.1"/>
    </source>
</evidence>
<gene>
    <name evidence="11" type="ORF">JOF53_008221</name>
</gene>
<organism evidence="11 12">
    <name type="scientific">Crossiella equi</name>
    <dbReference type="NCBI Taxonomy" id="130796"/>
    <lineage>
        <taxon>Bacteria</taxon>
        <taxon>Bacillati</taxon>
        <taxon>Actinomycetota</taxon>
        <taxon>Actinomycetes</taxon>
        <taxon>Pseudonocardiales</taxon>
        <taxon>Pseudonocardiaceae</taxon>
        <taxon>Crossiella</taxon>
    </lineage>
</organism>
<keyword evidence="9" id="KW-0472">Membrane</keyword>
<proteinExistence type="predicted"/>
<keyword evidence="9" id="KW-0812">Transmembrane</keyword>
<keyword evidence="6 11" id="KW-0418">Kinase</keyword>
<evidence type="ECO:0000259" key="10">
    <source>
        <dbReference type="Pfam" id="PF07730"/>
    </source>
</evidence>
<dbReference type="PANTHER" id="PTHR24421">
    <property type="entry name" value="NITRATE/NITRITE SENSOR PROTEIN NARX-RELATED"/>
    <property type="match status" value="1"/>
</dbReference>
<accession>A0ABS5AT23</accession>
<evidence type="ECO:0000256" key="6">
    <source>
        <dbReference type="ARBA" id="ARBA00022777"/>
    </source>
</evidence>
<feature type="transmembrane region" description="Helical" evidence="9">
    <location>
        <begin position="111"/>
        <end position="129"/>
    </location>
</feature>
<dbReference type="EC" id="2.7.13.3" evidence="2"/>
<keyword evidence="8" id="KW-0902">Two-component regulatory system</keyword>
<dbReference type="InterPro" id="IPR050482">
    <property type="entry name" value="Sensor_HK_TwoCompSys"/>
</dbReference>
<dbReference type="EMBL" id="JAGIOO010000001">
    <property type="protein sequence ID" value="MBP2479349.1"/>
    <property type="molecule type" value="Genomic_DNA"/>
</dbReference>
<evidence type="ECO:0000256" key="8">
    <source>
        <dbReference type="ARBA" id="ARBA00023012"/>
    </source>
</evidence>
<keyword evidence="9" id="KW-1133">Transmembrane helix</keyword>
<keyword evidence="3" id="KW-0597">Phosphoprotein</keyword>
<feature type="transmembrane region" description="Helical" evidence="9">
    <location>
        <begin position="141"/>
        <end position="162"/>
    </location>
</feature>
<name>A0ABS5AT23_9PSEU</name>
<reference evidence="11 12" key="1">
    <citation type="submission" date="2021-03" db="EMBL/GenBank/DDBJ databases">
        <title>Sequencing the genomes of 1000 actinobacteria strains.</title>
        <authorList>
            <person name="Klenk H.-P."/>
        </authorList>
    </citation>
    <scope>NUCLEOTIDE SEQUENCE [LARGE SCALE GENOMIC DNA]</scope>
    <source>
        <strain evidence="11 12">DSM 44580</strain>
    </source>
</reference>
<keyword evidence="4" id="KW-0808">Transferase</keyword>
<keyword evidence="12" id="KW-1185">Reference proteome</keyword>
<dbReference type="Proteomes" id="UP001519363">
    <property type="component" value="Unassembled WGS sequence"/>
</dbReference>
<evidence type="ECO:0000256" key="5">
    <source>
        <dbReference type="ARBA" id="ARBA00022741"/>
    </source>
</evidence>
<dbReference type="SUPFAM" id="SSF55874">
    <property type="entry name" value="ATPase domain of HSP90 chaperone/DNA topoisomerase II/histidine kinase"/>
    <property type="match status" value="1"/>
</dbReference>
<sequence>MHSDWATRFQRRGTWLSVAVLLLLLPALVAPFGAILVAVSASLALAAAVWPWPWGKMSLAAAIGTMSGLSLLLDAVYPGHPGMTLVWMPVEFTALLVLFSRGVRHLPGKQVLPLSALAGAAILLLPLRFTLHSDPIRLDTSVLAAATALFPLAIAAGVGVYLRGLDNRRVVAVDRARQEQRLEVARDLHDFVAHEVTGIVVEAQAAQYAGFSHEEALAAFARVEAAGLRALASMDRTVAALRAASEDAAPPPPRLYGIGDLPELLGRFGEGGTRVDLRLDEHTTGQLDREADACAYAVVLESLTNIRRHAPATALVTVHVELVPGPAVAVTVTDAGDPAATGQTREGGGSGLAGLAERCEALGGRLDAGRSGPGWAVRVTLPAQDLSRTVRISR</sequence>